<sequence length="293" mass="33870">MKILQLNCILLIFWDQFLLWACTACHVTRYKSYNLWVSNNSPSYSFLLLQELWVNTFTFSAPDHQETCIYVRKSFASHTINQLSDCGKFLTGLEISFSKRNKLRLINLYIPPGPSWCGESIFRTFVWLSRLYFSFVSQNKQTFISGAQAGIGEGLGGKELFRRALQGQTGPAERQRVRRLRKELNGSGSGGEGQSCGWGVRESCIYLSISLQHRRKKRGELRVKLQTHHRAVTRECLLLESKKTTHLSRSFPHQFFFPHRPPKVYRKTMPNWGCISLDQICEQLQTSDQGSYR</sequence>
<evidence type="ECO:0000313" key="2">
    <source>
        <dbReference type="EMBL" id="KNZ56375.1"/>
    </source>
</evidence>
<gene>
    <name evidence="2" type="ORF">VP01_2417g1</name>
</gene>
<organism evidence="2 3">
    <name type="scientific">Puccinia sorghi</name>
    <dbReference type="NCBI Taxonomy" id="27349"/>
    <lineage>
        <taxon>Eukaryota</taxon>
        <taxon>Fungi</taxon>
        <taxon>Dikarya</taxon>
        <taxon>Basidiomycota</taxon>
        <taxon>Pucciniomycotina</taxon>
        <taxon>Pucciniomycetes</taxon>
        <taxon>Pucciniales</taxon>
        <taxon>Pucciniaceae</taxon>
        <taxon>Puccinia</taxon>
    </lineage>
</organism>
<dbReference type="EMBL" id="LAVV01007300">
    <property type="protein sequence ID" value="KNZ56375.1"/>
    <property type="molecule type" value="Genomic_DNA"/>
</dbReference>
<comment type="caution">
    <text evidence="2">The sequence shown here is derived from an EMBL/GenBank/DDBJ whole genome shotgun (WGS) entry which is preliminary data.</text>
</comment>
<feature type="chain" id="PRO_5005568399" evidence="1">
    <location>
        <begin position="25"/>
        <end position="293"/>
    </location>
</feature>
<evidence type="ECO:0000256" key="1">
    <source>
        <dbReference type="SAM" id="SignalP"/>
    </source>
</evidence>
<proteinExistence type="predicted"/>
<dbReference type="AlphaFoldDB" id="A0A0L6V8E7"/>
<accession>A0A0L6V8E7</accession>
<keyword evidence="1" id="KW-0732">Signal</keyword>
<keyword evidence="3" id="KW-1185">Reference proteome</keyword>
<reference evidence="2 3" key="1">
    <citation type="submission" date="2015-08" db="EMBL/GenBank/DDBJ databases">
        <title>Next Generation Sequencing and Analysis of the Genome of Puccinia sorghi L Schw, the Causal Agent of Maize Common Rust.</title>
        <authorList>
            <person name="Rochi L."/>
            <person name="Burguener G."/>
            <person name="Darino M."/>
            <person name="Turjanski A."/>
            <person name="Kreff E."/>
            <person name="Dieguez M.J."/>
            <person name="Sacco F."/>
        </authorList>
    </citation>
    <scope>NUCLEOTIDE SEQUENCE [LARGE SCALE GENOMIC DNA]</scope>
    <source>
        <strain evidence="2 3">RO10H11247</strain>
    </source>
</reference>
<protein>
    <submittedName>
        <fullName evidence="2">Uncharacterized protein</fullName>
    </submittedName>
</protein>
<dbReference type="Proteomes" id="UP000037035">
    <property type="component" value="Unassembled WGS sequence"/>
</dbReference>
<evidence type="ECO:0000313" key="3">
    <source>
        <dbReference type="Proteomes" id="UP000037035"/>
    </source>
</evidence>
<dbReference type="VEuPathDB" id="FungiDB:VP01_2417g1"/>
<name>A0A0L6V8E7_9BASI</name>
<feature type="signal peptide" evidence="1">
    <location>
        <begin position="1"/>
        <end position="24"/>
    </location>
</feature>